<evidence type="ECO:0000256" key="5">
    <source>
        <dbReference type="ARBA" id="ARBA00022842"/>
    </source>
</evidence>
<dbReference type="GO" id="GO:0016874">
    <property type="term" value="F:ligase activity"/>
    <property type="evidence" value="ECO:0007669"/>
    <property type="project" value="UniProtKB-KW"/>
</dbReference>
<accession>A0ABX1TJ39</accession>
<keyword evidence="5 7" id="KW-0460">Magnesium</keyword>
<evidence type="ECO:0000256" key="1">
    <source>
        <dbReference type="ARBA" id="ARBA00022679"/>
    </source>
</evidence>
<dbReference type="EC" id="2.7.7.89" evidence="7"/>
<feature type="domain" description="PII-uridylyltransferase/Glutamine-synthetase adenylyltransferase" evidence="9">
    <location>
        <begin position="313"/>
        <end position="451"/>
    </location>
</feature>
<dbReference type="Gene3D" id="3.30.460.10">
    <property type="entry name" value="Beta Polymerase, domain 2"/>
    <property type="match status" value="2"/>
</dbReference>
<comment type="cofactor">
    <cofactor evidence="7">
        <name>Mg(2+)</name>
        <dbReference type="ChEBI" id="CHEBI:18420"/>
    </cofactor>
</comment>
<dbReference type="Pfam" id="PF03710">
    <property type="entry name" value="GlnE"/>
    <property type="match status" value="2"/>
</dbReference>
<dbReference type="CDD" id="cd05401">
    <property type="entry name" value="NT_GlnE_GlnD_like"/>
    <property type="match status" value="2"/>
</dbReference>
<evidence type="ECO:0000259" key="8">
    <source>
        <dbReference type="Pfam" id="PF03710"/>
    </source>
</evidence>
<reference evidence="10 11" key="1">
    <citation type="submission" date="2019-03" db="EMBL/GenBank/DDBJ databases">
        <title>Metabolic reconstructions from genomes of highly enriched 'Candidatus Accumulibacter' and 'Candidatus Competibacter' bioreactor populations.</title>
        <authorList>
            <person name="Annavajhala M.K."/>
            <person name="Welles L."/>
            <person name="Abbas B."/>
            <person name="Sorokin D."/>
            <person name="Park H."/>
            <person name="Van Loosdrecht M."/>
            <person name="Chandran K."/>
        </authorList>
    </citation>
    <scope>NUCLEOTIDE SEQUENCE [LARGE SCALE GENOMIC DNA]</scope>
    <source>
        <strain evidence="10 11">SBR_G</strain>
    </source>
</reference>
<dbReference type="InterPro" id="IPR023057">
    <property type="entry name" value="GlnE"/>
</dbReference>
<dbReference type="GO" id="GO:0047388">
    <property type="term" value="F:[glutamine synthetase]-adenylyl-L-tyrosine phosphorylase activity"/>
    <property type="evidence" value="ECO:0007669"/>
    <property type="project" value="UniProtKB-EC"/>
</dbReference>
<keyword evidence="11" id="KW-1185">Reference proteome</keyword>
<evidence type="ECO:0000256" key="6">
    <source>
        <dbReference type="ARBA" id="ARBA00023268"/>
    </source>
</evidence>
<keyword evidence="6 7" id="KW-0511">Multifunctional enzyme</keyword>
<feature type="domain" description="Glutamate-ammonia ligase adenylyltransferase repeated" evidence="8">
    <location>
        <begin position="566"/>
        <end position="821"/>
    </location>
</feature>
<evidence type="ECO:0000313" key="11">
    <source>
        <dbReference type="Proteomes" id="UP000760480"/>
    </source>
</evidence>
<dbReference type="InterPro" id="IPR013546">
    <property type="entry name" value="PII_UdlTrfase/GS_AdlTrfase"/>
</dbReference>
<name>A0ABX1TJ39_9GAMM</name>
<dbReference type="PANTHER" id="PTHR30621">
    <property type="entry name" value="GLUTAMINE SYNTHETASE ADENYLYLTRANSFERASE"/>
    <property type="match status" value="1"/>
</dbReference>
<feature type="domain" description="PII-uridylyltransferase/Glutamine-synthetase adenylyltransferase" evidence="9">
    <location>
        <begin position="838"/>
        <end position="942"/>
    </location>
</feature>
<comment type="caution">
    <text evidence="10">The sequence shown here is derived from an EMBL/GenBank/DDBJ whole genome shotgun (WGS) entry which is preliminary data.</text>
</comment>
<dbReference type="InterPro" id="IPR043519">
    <property type="entry name" value="NT_sf"/>
</dbReference>
<comment type="similarity">
    <text evidence="7">Belongs to the GlnE family.</text>
</comment>
<dbReference type="NCBIfam" id="NF008292">
    <property type="entry name" value="PRK11072.1"/>
    <property type="match status" value="1"/>
</dbReference>
<keyword evidence="1 7" id="KW-0808">Transferase</keyword>
<dbReference type="HAMAP" id="MF_00802">
    <property type="entry name" value="GlnE"/>
    <property type="match status" value="1"/>
</dbReference>
<keyword evidence="2 7" id="KW-0548">Nucleotidyltransferase</keyword>
<comment type="catalytic activity">
    <reaction evidence="7">
        <text>[glutamine synthetase]-L-tyrosine + ATP = [glutamine synthetase]-O(4)-(5'-adenylyl)-L-tyrosine + diphosphate</text>
        <dbReference type="Rhea" id="RHEA:18589"/>
        <dbReference type="Rhea" id="RHEA-COMP:10660"/>
        <dbReference type="Rhea" id="RHEA-COMP:10661"/>
        <dbReference type="ChEBI" id="CHEBI:30616"/>
        <dbReference type="ChEBI" id="CHEBI:33019"/>
        <dbReference type="ChEBI" id="CHEBI:46858"/>
        <dbReference type="ChEBI" id="CHEBI:83624"/>
        <dbReference type="EC" id="2.7.7.42"/>
    </reaction>
</comment>
<keyword evidence="10" id="KW-0436">Ligase</keyword>
<dbReference type="PANTHER" id="PTHR30621:SF0">
    <property type="entry name" value="BIFUNCTIONAL GLUTAMINE SYNTHETASE ADENYLYLTRANSFERASE_ADENYLYL-REMOVING ENZYME"/>
    <property type="match status" value="1"/>
</dbReference>
<dbReference type="GO" id="GO:0008882">
    <property type="term" value="F:[glutamate-ammonia-ligase] adenylyltransferase activity"/>
    <property type="evidence" value="ECO:0007669"/>
    <property type="project" value="UniProtKB-EC"/>
</dbReference>
<dbReference type="Proteomes" id="UP000760480">
    <property type="component" value="Unassembled WGS sequence"/>
</dbReference>
<dbReference type="RefSeq" id="WP_169248645.1">
    <property type="nucleotide sequence ID" value="NZ_SPMZ01000025.1"/>
</dbReference>
<dbReference type="Gene3D" id="1.20.120.330">
    <property type="entry name" value="Nucleotidyltransferases domain 2"/>
    <property type="match status" value="2"/>
</dbReference>
<evidence type="ECO:0000256" key="4">
    <source>
        <dbReference type="ARBA" id="ARBA00022840"/>
    </source>
</evidence>
<proteinExistence type="inferred from homology"/>
<dbReference type="EC" id="2.7.7.42" evidence="7"/>
<organism evidence="10 11">
    <name type="scientific">Candidatus Competibacter phosphatis</name>
    <dbReference type="NCBI Taxonomy" id="221280"/>
    <lineage>
        <taxon>Bacteria</taxon>
        <taxon>Pseudomonadati</taxon>
        <taxon>Pseudomonadota</taxon>
        <taxon>Gammaproteobacteria</taxon>
        <taxon>Candidatus Competibacteraceae</taxon>
        <taxon>Candidatus Competibacter</taxon>
    </lineage>
</organism>
<dbReference type="SUPFAM" id="SSF81593">
    <property type="entry name" value="Nucleotidyltransferase substrate binding subunit/domain"/>
    <property type="match status" value="2"/>
</dbReference>
<feature type="domain" description="Glutamate-ammonia ligase adenylyltransferase repeated" evidence="8">
    <location>
        <begin position="46"/>
        <end position="289"/>
    </location>
</feature>
<sequence>MTSIDVELRRLPPGLRPEVGQYWEAFAAAARAAGLEPPADGLLPRQLVPVWAGSEFVARACIGEPALLAELWTSGELARVQASGECRARLERQLAEVVDETQLGVLLRQFRRREMIRIAWRDLAGLASLAETLGDLTDLAEATVDAALERLHAWQSRRFGQPCDADGQAQRLVVLGMGKLGGRELNFSSDIDLIFTFPRQGQTDGARAVANEEFFRRLGQRLIKVLAEPTADGFVFRVDMRLRPFGDSGPLAISFAAFEDYYQNHGRDWERYAMIKARVIAGDREAGEHLLVELRPFVYRRYLDYGAFEALRGMKALIAQEVERKGMQRNIKLGPGGIREIEFIGQAFQLIYGGRDPMLRERGILAVLDHLAVSGRLPAAAVADLKQAYVFLRRVENRLQAWADRQTHDLPDNELAQLRLAHAMGQPDWEVFADELARHARAVSQQFAQVFGNAATDAGTHQEELAVVWGDEPGEEGALWILAEHGFEDPVLAWNRLRALKNGFSYRAMSPRGRERLDVLVPRVLAAAAAGPRPAATLERVFNLLEAVARRSVYLALLAEHPQALAQLVKLCAASSWIATHLTRYPLLLDDLLNPATLYAPLDRRQLVSELDQQLARVPAGDAEELLNALRYFKQGSVLRVAAADVSGAMPLMIVSDHLTEIAEVLLCKVLELAWTDLLLRFGPPECVVDGVKREARFAILAYGKLGGIELNYGSDLDLVFLHDSVGGHQVTAGPRQIDNTAFFAKLVQRIIHLLTTRTGAGDLYEVDTRLRPSGRAGLLVSSFEAFAEYQQRQAWTWEHQALARTRAVAGPAALTERFQAIRREVLGRERDPVTLRREVRDMRERMRAELDASTTETFDLKQGRGGIADIEFMVQYKILANAHRYPDLLTYTDNIRQTDGLERFGILSVADAARLRNAYRSLRRRIHLLKLQEQPARIPADEAREVRKGVSRIWRRLMESD</sequence>
<dbReference type="Gene3D" id="1.20.120.1510">
    <property type="match status" value="1"/>
</dbReference>
<evidence type="ECO:0000313" key="10">
    <source>
        <dbReference type="EMBL" id="NMQ19387.1"/>
    </source>
</evidence>
<comment type="function">
    <text evidence="7">Involved in the regulation of glutamine synthetase GlnA, a key enzyme in the process to assimilate ammonia. When cellular nitrogen levels are high, the C-terminal adenylyl transferase (AT) inactivates GlnA by covalent transfer of an adenylyl group from ATP to specific tyrosine residue of GlnA, thus reducing its activity. Conversely, when nitrogen levels are low, the N-terminal adenylyl removase (AR) activates GlnA by removing the adenylyl group by phosphorolysis, increasing its activity. The regulatory region of GlnE binds the signal transduction protein PII (GlnB) which indicates the nitrogen status of the cell.</text>
</comment>
<evidence type="ECO:0000256" key="7">
    <source>
        <dbReference type="HAMAP-Rule" id="MF_00802"/>
    </source>
</evidence>
<protein>
    <recommendedName>
        <fullName evidence="7">Bifunctional glutamine synthetase adenylyltransferase/adenylyl-removing enzyme</fullName>
    </recommendedName>
    <alternativeName>
        <fullName evidence="7">ATP:glutamine synthetase adenylyltransferase</fullName>
    </alternativeName>
    <alternativeName>
        <fullName evidence="7">ATase</fullName>
    </alternativeName>
    <domain>
        <recommendedName>
            <fullName evidence="7">Glutamine synthetase adenylyl-L-tyrosine phosphorylase</fullName>
            <ecNumber evidence="7">2.7.7.89</ecNumber>
        </recommendedName>
        <alternativeName>
            <fullName evidence="7">Adenylyl removase</fullName>
            <shortName evidence="7">AR</shortName>
            <shortName evidence="7">AT-N</shortName>
        </alternativeName>
    </domain>
    <domain>
        <recommendedName>
            <fullName evidence="7">Glutamine synthetase adenylyl transferase</fullName>
            <ecNumber evidence="7">2.7.7.42</ecNumber>
        </recommendedName>
        <alternativeName>
            <fullName evidence="7">Adenylyl transferase</fullName>
            <shortName evidence="7">AT</shortName>
            <shortName evidence="7">AT-C</shortName>
        </alternativeName>
    </domain>
</protein>
<dbReference type="SUPFAM" id="SSF81301">
    <property type="entry name" value="Nucleotidyltransferase"/>
    <property type="match status" value="2"/>
</dbReference>
<comment type="catalytic activity">
    <reaction evidence="7">
        <text>[glutamine synthetase]-O(4)-(5'-adenylyl)-L-tyrosine + phosphate = [glutamine synthetase]-L-tyrosine + ADP</text>
        <dbReference type="Rhea" id="RHEA:43716"/>
        <dbReference type="Rhea" id="RHEA-COMP:10660"/>
        <dbReference type="Rhea" id="RHEA-COMP:10661"/>
        <dbReference type="ChEBI" id="CHEBI:43474"/>
        <dbReference type="ChEBI" id="CHEBI:46858"/>
        <dbReference type="ChEBI" id="CHEBI:83624"/>
        <dbReference type="ChEBI" id="CHEBI:456216"/>
        <dbReference type="EC" id="2.7.7.89"/>
    </reaction>
</comment>
<feature type="region of interest" description="Adenylyl removase" evidence="7">
    <location>
        <begin position="1"/>
        <end position="455"/>
    </location>
</feature>
<keyword evidence="4 7" id="KW-0067">ATP-binding</keyword>
<dbReference type="Pfam" id="PF08335">
    <property type="entry name" value="GlnD_UR_UTase"/>
    <property type="match status" value="2"/>
</dbReference>
<dbReference type="EMBL" id="SPMZ01000025">
    <property type="protein sequence ID" value="NMQ19387.1"/>
    <property type="molecule type" value="Genomic_DNA"/>
</dbReference>
<gene>
    <name evidence="7 10" type="primary">glnE</name>
    <name evidence="10" type="ORF">E4P82_09395</name>
</gene>
<feature type="region of interest" description="Adenylyl transferase" evidence="7">
    <location>
        <begin position="466"/>
        <end position="962"/>
    </location>
</feature>
<evidence type="ECO:0000259" key="9">
    <source>
        <dbReference type="Pfam" id="PF08335"/>
    </source>
</evidence>
<keyword evidence="3 7" id="KW-0547">Nucleotide-binding</keyword>
<evidence type="ECO:0000256" key="2">
    <source>
        <dbReference type="ARBA" id="ARBA00022695"/>
    </source>
</evidence>
<dbReference type="InterPro" id="IPR005190">
    <property type="entry name" value="GlnE_rpt_dom"/>
</dbReference>
<evidence type="ECO:0000256" key="3">
    <source>
        <dbReference type="ARBA" id="ARBA00022741"/>
    </source>
</evidence>